<dbReference type="Pfam" id="PF01738">
    <property type="entry name" value="DLH"/>
    <property type="match status" value="1"/>
</dbReference>
<accession>A0A6J4TM72</accession>
<dbReference type="InterPro" id="IPR002925">
    <property type="entry name" value="Dienelactn_hydro"/>
</dbReference>
<dbReference type="GO" id="GO:0016787">
    <property type="term" value="F:hydrolase activity"/>
    <property type="evidence" value="ECO:0007669"/>
    <property type="project" value="InterPro"/>
</dbReference>
<dbReference type="EMBL" id="CADCWC010000101">
    <property type="protein sequence ID" value="CAA9526179.1"/>
    <property type="molecule type" value="Genomic_DNA"/>
</dbReference>
<reference evidence="2" key="1">
    <citation type="submission" date="2020-02" db="EMBL/GenBank/DDBJ databases">
        <authorList>
            <person name="Meier V. D."/>
        </authorList>
    </citation>
    <scope>NUCLEOTIDE SEQUENCE</scope>
    <source>
        <strain evidence="2">AVDCRST_MAG79</strain>
    </source>
</reference>
<protein>
    <recommendedName>
        <fullName evidence="1">Dienelactone hydrolase domain-containing protein</fullName>
    </recommendedName>
</protein>
<name>A0A6J4TM72_9ACTN</name>
<sequence length="187" mass="19661">MADIVLFHSALGVRPGVHRFADGLRAAGHTVHVPDLYDGEVFDDLEPGTAKRDALGIPEIAQRAAAAVEELPAGLVYAGFSLGAAPAQLLAQTRPGARAAVLMHGALPAEAFGTPWPSAVPLAVHGMVDDPWFEVDVARGLVAAARDAELHLYPGSGHLFADPDLPEHDAVAAATMRERVLTFLDRV</sequence>
<feature type="domain" description="Dienelactone hydrolase" evidence="1">
    <location>
        <begin position="4"/>
        <end position="186"/>
    </location>
</feature>
<dbReference type="SUPFAM" id="SSF53474">
    <property type="entry name" value="alpha/beta-Hydrolases"/>
    <property type="match status" value="1"/>
</dbReference>
<dbReference type="PANTHER" id="PTHR46623">
    <property type="entry name" value="CARBOXYMETHYLENEBUTENOLIDASE-RELATED"/>
    <property type="match status" value="1"/>
</dbReference>
<dbReference type="InterPro" id="IPR051049">
    <property type="entry name" value="Dienelactone_hydrolase-like"/>
</dbReference>
<evidence type="ECO:0000259" key="1">
    <source>
        <dbReference type="Pfam" id="PF01738"/>
    </source>
</evidence>
<proteinExistence type="predicted"/>
<dbReference type="PANTHER" id="PTHR46623:SF6">
    <property type="entry name" value="ALPHA_BETA-HYDROLASES SUPERFAMILY PROTEIN"/>
    <property type="match status" value="1"/>
</dbReference>
<dbReference type="InterPro" id="IPR029058">
    <property type="entry name" value="AB_hydrolase_fold"/>
</dbReference>
<dbReference type="Gene3D" id="3.40.50.1820">
    <property type="entry name" value="alpha/beta hydrolase"/>
    <property type="match status" value="1"/>
</dbReference>
<evidence type="ECO:0000313" key="2">
    <source>
        <dbReference type="EMBL" id="CAA9526179.1"/>
    </source>
</evidence>
<organism evidence="2">
    <name type="scientific">uncultured Thermoleophilia bacterium</name>
    <dbReference type="NCBI Taxonomy" id="1497501"/>
    <lineage>
        <taxon>Bacteria</taxon>
        <taxon>Bacillati</taxon>
        <taxon>Actinomycetota</taxon>
        <taxon>Thermoleophilia</taxon>
        <taxon>environmental samples</taxon>
    </lineage>
</organism>
<dbReference type="AlphaFoldDB" id="A0A6J4TM72"/>
<gene>
    <name evidence="2" type="ORF">AVDCRST_MAG79-531</name>
</gene>